<dbReference type="Pfam" id="PF23344">
    <property type="entry name" value="ZP-N"/>
    <property type="match status" value="1"/>
</dbReference>
<gene>
    <name evidence="14" type="ORF">MG293_012563</name>
</gene>
<evidence type="ECO:0000256" key="1">
    <source>
        <dbReference type="ARBA" id="ARBA00004239"/>
    </source>
</evidence>
<comment type="subcellular location">
    <subcellularLocation>
        <location evidence="2">Cell membrane</location>
        <topology evidence="2">Lipid-anchor</topology>
        <topology evidence="2">GPI-anchor</topology>
    </subcellularLocation>
    <subcellularLocation>
        <location evidence="1">Secreted</location>
        <location evidence="1">Extracellular space</location>
    </subcellularLocation>
</comment>
<evidence type="ECO:0000256" key="11">
    <source>
        <dbReference type="ARBA" id="ARBA00023288"/>
    </source>
</evidence>
<evidence type="ECO:0000256" key="8">
    <source>
        <dbReference type="ARBA" id="ARBA00023136"/>
    </source>
</evidence>
<evidence type="ECO:0000256" key="10">
    <source>
        <dbReference type="ARBA" id="ARBA00023180"/>
    </source>
</evidence>
<dbReference type="Pfam" id="PF08742">
    <property type="entry name" value="C8"/>
    <property type="match status" value="1"/>
</dbReference>
<dbReference type="InterPro" id="IPR052749">
    <property type="entry name" value="Alpha-tectorin"/>
</dbReference>
<evidence type="ECO:0000256" key="3">
    <source>
        <dbReference type="ARBA" id="ARBA00022475"/>
    </source>
</evidence>
<dbReference type="InterPro" id="IPR001846">
    <property type="entry name" value="VWF_type-D"/>
</dbReference>
<feature type="domain" description="ZP" evidence="12">
    <location>
        <begin position="373"/>
        <end position="631"/>
    </location>
</feature>
<evidence type="ECO:0000256" key="9">
    <source>
        <dbReference type="ARBA" id="ARBA00023157"/>
    </source>
</evidence>
<dbReference type="Pfam" id="PF00094">
    <property type="entry name" value="VWD"/>
    <property type="match status" value="1"/>
</dbReference>
<evidence type="ECO:0000313" key="14">
    <source>
        <dbReference type="EMBL" id="KAI4537700.1"/>
    </source>
</evidence>
<dbReference type="FunFam" id="2.60.40.3210:FF:000002">
    <property type="entry name" value="Tectorin alpha"/>
    <property type="match status" value="1"/>
</dbReference>
<dbReference type="Gene3D" id="2.60.40.4100">
    <property type="entry name" value="Zona pellucida, ZP-C domain"/>
    <property type="match status" value="1"/>
</dbReference>
<dbReference type="PANTHER" id="PTHR46160:SF9">
    <property type="entry name" value="PROTEIN PRY2-RELATED"/>
    <property type="match status" value="1"/>
</dbReference>
<dbReference type="GO" id="GO:0005576">
    <property type="term" value="C:extracellular region"/>
    <property type="evidence" value="ECO:0007669"/>
    <property type="project" value="UniProtKB-SubCell"/>
</dbReference>
<keyword evidence="15" id="KW-1185">Reference proteome</keyword>
<evidence type="ECO:0000313" key="15">
    <source>
        <dbReference type="Proteomes" id="UP001214576"/>
    </source>
</evidence>
<dbReference type="InterPro" id="IPR014853">
    <property type="entry name" value="VWF/SSPO/ZAN-like_Cys-rich_dom"/>
</dbReference>
<keyword evidence="9" id="KW-1015">Disulfide bond</keyword>
<dbReference type="InterPro" id="IPR025615">
    <property type="entry name" value="TILa_dom"/>
</dbReference>
<dbReference type="PROSITE" id="PS51034">
    <property type="entry name" value="ZP_2"/>
    <property type="match status" value="1"/>
</dbReference>
<organism evidence="14 15">
    <name type="scientific">Ovis ammon polii</name>
    <dbReference type="NCBI Taxonomy" id="230172"/>
    <lineage>
        <taxon>Eukaryota</taxon>
        <taxon>Metazoa</taxon>
        <taxon>Chordata</taxon>
        <taxon>Craniata</taxon>
        <taxon>Vertebrata</taxon>
        <taxon>Euteleostomi</taxon>
        <taxon>Mammalia</taxon>
        <taxon>Eutheria</taxon>
        <taxon>Laurasiatheria</taxon>
        <taxon>Artiodactyla</taxon>
        <taxon>Ruminantia</taxon>
        <taxon>Pecora</taxon>
        <taxon>Bovidae</taxon>
        <taxon>Caprinae</taxon>
        <taxon>Ovis</taxon>
    </lineage>
</organism>
<dbReference type="SMART" id="SM00832">
    <property type="entry name" value="C8"/>
    <property type="match status" value="1"/>
</dbReference>
<reference evidence="14" key="1">
    <citation type="submission" date="2022-03" db="EMBL/GenBank/DDBJ databases">
        <title>Genomic analyses of argali, domestic sheep and their hybrids provide insights into chromosomal evolution, heterosis and genetic basis of agronomic traits.</title>
        <authorList>
            <person name="Li M."/>
        </authorList>
    </citation>
    <scope>NUCLEOTIDE SEQUENCE</scope>
    <source>
        <strain evidence="14">CAU-MHL-2022a</strain>
        <tissue evidence="14">Skin</tissue>
    </source>
</reference>
<evidence type="ECO:0000259" key="12">
    <source>
        <dbReference type="PROSITE" id="PS51034"/>
    </source>
</evidence>
<dbReference type="PROSITE" id="PS51233">
    <property type="entry name" value="VWFD"/>
    <property type="match status" value="1"/>
</dbReference>
<evidence type="ECO:0000256" key="5">
    <source>
        <dbReference type="ARBA" id="ARBA00022622"/>
    </source>
</evidence>
<keyword evidence="10" id="KW-0325">Glycoprotein</keyword>
<keyword evidence="3" id="KW-1003">Cell membrane</keyword>
<dbReference type="AlphaFoldDB" id="A0AAD4Y4T5"/>
<dbReference type="Pfam" id="PF12714">
    <property type="entry name" value="TILa"/>
    <property type="match status" value="1"/>
</dbReference>
<dbReference type="SMART" id="SM00241">
    <property type="entry name" value="ZP"/>
    <property type="match status" value="1"/>
</dbReference>
<dbReference type="InterPro" id="IPR001507">
    <property type="entry name" value="ZP_dom"/>
</dbReference>
<keyword evidence="4" id="KW-0964">Secreted</keyword>
<comment type="caution">
    <text evidence="14">The sequence shown here is derived from an EMBL/GenBank/DDBJ whole genome shotgun (WGS) entry which is preliminary data.</text>
</comment>
<dbReference type="PROSITE" id="PS00682">
    <property type="entry name" value="ZP_1"/>
    <property type="match status" value="1"/>
</dbReference>
<dbReference type="GO" id="GO:0098552">
    <property type="term" value="C:side of membrane"/>
    <property type="evidence" value="ECO:0007669"/>
    <property type="project" value="UniProtKB-KW"/>
</dbReference>
<accession>A0AAD4Y4T5</accession>
<dbReference type="InterPro" id="IPR001007">
    <property type="entry name" value="VWF_dom"/>
</dbReference>
<dbReference type="GO" id="GO:0031012">
    <property type="term" value="C:extracellular matrix"/>
    <property type="evidence" value="ECO:0007669"/>
    <property type="project" value="TreeGrafter"/>
</dbReference>
<evidence type="ECO:0000256" key="2">
    <source>
        <dbReference type="ARBA" id="ARBA00004609"/>
    </source>
</evidence>
<dbReference type="InterPro" id="IPR055355">
    <property type="entry name" value="ZP-C"/>
</dbReference>
<sequence>MQRAPLFQPKQLFWNSDCTRRCRCFRRNLIQCDPRHCKSEEECALRNGVRGCFSTKTSYCLAAGGGVFRTFDGAFLRFPANCAFVLSTICQKLPDISFQLIINFDKWSAPNLTIISPVYFYINEEQILINDRNTVKVNGTQVNVPFITGLATKIYSSEGFLVIDTSPDIQIYYNGYNVIKISISERLQNKVCGLCGNFNGDLTDDYVTLRGKPVVSSVVLAQSWKTNGMQKSCNELQFSQYAAMCDNVHVQNMQGDGYCLKLTDMKGFFQPCYGLLDPLPFYESCYLDGCYNHKKFQLCGSLAAYGESCRSFGILSTEWIEKENCSGVVEDPCVGVDCPNRTCELENGGELCGCIEPPPYGNNSHDIIDAEVTCKAAQMEVSISKCKLFQLGFEREGVRVNDRQCTGIEGEDFISFQINNTKGNCGNIVQSNGTHIMYKNTIWIESANNTGNIITRDRTINVEFSCAYELDIKISLDSVVKPMLSVINLTVPTQEGSFTTKMALYKNASYKHPYRQGEVVLTTRDVLYVGVFVVGADSTHLILTLNKCYATPSRDSNDKLRYFIIEGGCQNIKDNTIGIEENGVSLTCRFHVTVFKFIGDYDEVHLHCAVSLCDSEKYSCKITCPQNSRTATDYTKEPKEQIISVGPIRRKRLDWCEDNGGCEQICTSRVDGPLCSCVTGTLQEDGKSCRADCEILSYASKAQQP</sequence>
<keyword evidence="6" id="KW-0732">Signal</keyword>
<dbReference type="EMBL" id="JAKZEL010000014">
    <property type="protein sequence ID" value="KAI4537700.1"/>
    <property type="molecule type" value="Genomic_DNA"/>
</dbReference>
<evidence type="ECO:0000256" key="7">
    <source>
        <dbReference type="ARBA" id="ARBA00022737"/>
    </source>
</evidence>
<keyword evidence="7" id="KW-0677">Repeat</keyword>
<dbReference type="PANTHER" id="PTHR46160">
    <property type="entry name" value="ALPHA-TECTORIN-RELATED"/>
    <property type="match status" value="1"/>
</dbReference>
<dbReference type="SMART" id="SM00216">
    <property type="entry name" value="VWD"/>
    <property type="match status" value="1"/>
</dbReference>
<dbReference type="InterPro" id="IPR055356">
    <property type="entry name" value="ZP-N"/>
</dbReference>
<dbReference type="InterPro" id="IPR042235">
    <property type="entry name" value="ZP-C_dom"/>
</dbReference>
<evidence type="ECO:0008006" key="16">
    <source>
        <dbReference type="Google" id="ProtNLM"/>
    </source>
</evidence>
<dbReference type="Proteomes" id="UP001214576">
    <property type="component" value="Unassembled WGS sequence"/>
</dbReference>
<evidence type="ECO:0000256" key="4">
    <source>
        <dbReference type="ARBA" id="ARBA00022525"/>
    </source>
</evidence>
<dbReference type="GO" id="GO:0005201">
    <property type="term" value="F:extracellular matrix structural constituent"/>
    <property type="evidence" value="ECO:0007669"/>
    <property type="project" value="TreeGrafter"/>
</dbReference>
<keyword evidence="8" id="KW-0472">Membrane</keyword>
<protein>
    <recommendedName>
        <fullName evidence="16">Alpha-tectorin</fullName>
    </recommendedName>
</protein>
<keyword evidence="5" id="KW-0336">GPI-anchor</keyword>
<dbReference type="InterPro" id="IPR017977">
    <property type="entry name" value="ZP_dom_CS"/>
</dbReference>
<dbReference type="Gene3D" id="2.60.40.3210">
    <property type="entry name" value="Zona pellucida, ZP-N domain"/>
    <property type="match status" value="1"/>
</dbReference>
<dbReference type="Gene3D" id="2.10.25.10">
    <property type="entry name" value="Laminin"/>
    <property type="match status" value="1"/>
</dbReference>
<keyword evidence="11" id="KW-0449">Lipoprotein</keyword>
<dbReference type="Pfam" id="PF00100">
    <property type="entry name" value="Zona_pellucida"/>
    <property type="match status" value="1"/>
</dbReference>
<evidence type="ECO:0000256" key="6">
    <source>
        <dbReference type="ARBA" id="ARBA00022729"/>
    </source>
</evidence>
<feature type="domain" description="VWFD" evidence="13">
    <location>
        <begin position="58"/>
        <end position="234"/>
    </location>
</feature>
<dbReference type="SMART" id="SM00215">
    <property type="entry name" value="VWC_out"/>
    <property type="match status" value="1"/>
</dbReference>
<dbReference type="GO" id="GO:0005886">
    <property type="term" value="C:plasma membrane"/>
    <property type="evidence" value="ECO:0007669"/>
    <property type="project" value="UniProtKB-SubCell"/>
</dbReference>
<proteinExistence type="predicted"/>
<dbReference type="FunFam" id="2.60.40.4100:FF:000001">
    <property type="entry name" value="alpha-tectorin isoform X1"/>
    <property type="match status" value="1"/>
</dbReference>
<dbReference type="FunFam" id="2.10.25.10:FF:000451">
    <property type="entry name" value="alpha-tectorin isoform X1"/>
    <property type="match status" value="1"/>
</dbReference>
<name>A0AAD4Y4T5_OVIAM</name>
<evidence type="ECO:0000259" key="13">
    <source>
        <dbReference type="PROSITE" id="PS51233"/>
    </source>
</evidence>